<organism evidence="2 3">
    <name type="scientific">Portunus trituberculatus</name>
    <name type="common">Swimming crab</name>
    <name type="synonym">Neptunus trituberculatus</name>
    <dbReference type="NCBI Taxonomy" id="210409"/>
    <lineage>
        <taxon>Eukaryota</taxon>
        <taxon>Metazoa</taxon>
        <taxon>Ecdysozoa</taxon>
        <taxon>Arthropoda</taxon>
        <taxon>Crustacea</taxon>
        <taxon>Multicrustacea</taxon>
        <taxon>Malacostraca</taxon>
        <taxon>Eumalacostraca</taxon>
        <taxon>Eucarida</taxon>
        <taxon>Decapoda</taxon>
        <taxon>Pleocyemata</taxon>
        <taxon>Brachyura</taxon>
        <taxon>Eubrachyura</taxon>
        <taxon>Portunoidea</taxon>
        <taxon>Portunidae</taxon>
        <taxon>Portuninae</taxon>
        <taxon>Portunus</taxon>
    </lineage>
</organism>
<protein>
    <submittedName>
        <fullName evidence="2">Uncharacterized protein</fullName>
    </submittedName>
</protein>
<proteinExistence type="predicted"/>
<name>A0A5B7KBJ0_PORTR</name>
<dbReference type="AlphaFoldDB" id="A0A5B7KBJ0"/>
<keyword evidence="3" id="KW-1185">Reference proteome</keyword>
<reference evidence="2 3" key="1">
    <citation type="submission" date="2019-05" db="EMBL/GenBank/DDBJ databases">
        <title>Another draft genome of Portunus trituberculatus and its Hox gene families provides insights of decapod evolution.</title>
        <authorList>
            <person name="Jeong J.-H."/>
            <person name="Song I."/>
            <person name="Kim S."/>
            <person name="Choi T."/>
            <person name="Kim D."/>
            <person name="Ryu S."/>
            <person name="Kim W."/>
        </authorList>
    </citation>
    <scope>NUCLEOTIDE SEQUENCE [LARGE SCALE GENOMIC DNA]</scope>
    <source>
        <tissue evidence="2">Muscle</tissue>
    </source>
</reference>
<evidence type="ECO:0000313" key="2">
    <source>
        <dbReference type="EMBL" id="MPD01935.1"/>
    </source>
</evidence>
<comment type="caution">
    <text evidence="2">The sequence shown here is derived from an EMBL/GenBank/DDBJ whole genome shotgun (WGS) entry which is preliminary data.</text>
</comment>
<dbReference type="Proteomes" id="UP000324222">
    <property type="component" value="Unassembled WGS sequence"/>
</dbReference>
<sequence>MAAFVDLSRSFLSTRQATPANPARPTPPPFPRPPFPWGLLQHFKVMPPPLHS</sequence>
<dbReference type="EMBL" id="VSRR010129234">
    <property type="protein sequence ID" value="MPD01935.1"/>
    <property type="molecule type" value="Genomic_DNA"/>
</dbReference>
<accession>A0A5B7KBJ0</accession>
<evidence type="ECO:0000256" key="1">
    <source>
        <dbReference type="SAM" id="MobiDB-lite"/>
    </source>
</evidence>
<gene>
    <name evidence="2" type="ORF">E2C01_097485</name>
</gene>
<evidence type="ECO:0000313" key="3">
    <source>
        <dbReference type="Proteomes" id="UP000324222"/>
    </source>
</evidence>
<feature type="region of interest" description="Disordered" evidence="1">
    <location>
        <begin position="1"/>
        <end position="34"/>
    </location>
</feature>
<feature type="compositionally biased region" description="Pro residues" evidence="1">
    <location>
        <begin position="22"/>
        <end position="34"/>
    </location>
</feature>